<evidence type="ECO:0008006" key="4">
    <source>
        <dbReference type="Google" id="ProtNLM"/>
    </source>
</evidence>
<reference evidence="2" key="1">
    <citation type="submission" date="2021-03" db="EMBL/GenBank/DDBJ databases">
        <title>Streptomyces poriferae sp. nov., a novel marine sponge-derived Actinobacteria species with anti-MRSA activity.</title>
        <authorList>
            <person name="Sandoval-Powers M."/>
            <person name="Kralova S."/>
            <person name="Nguyen G.-S."/>
            <person name="Fawwal D."/>
            <person name="Degnes K."/>
            <person name="Klinkenberg G."/>
            <person name="Sletta H."/>
            <person name="Wentzel A."/>
            <person name="Liles M.R."/>
        </authorList>
    </citation>
    <scope>NUCLEOTIDE SEQUENCE</scope>
    <source>
        <strain evidence="2">DSM 41794</strain>
    </source>
</reference>
<evidence type="ECO:0000313" key="2">
    <source>
        <dbReference type="EMBL" id="MBO0516022.1"/>
    </source>
</evidence>
<dbReference type="AlphaFoldDB" id="A0A939FCD4"/>
<protein>
    <recommendedName>
        <fullName evidence="4">Lipoprotein</fullName>
    </recommendedName>
</protein>
<keyword evidence="1" id="KW-0732">Signal</keyword>
<keyword evidence="3" id="KW-1185">Reference proteome</keyword>
<gene>
    <name evidence="2" type="ORF">J0695_30235</name>
</gene>
<evidence type="ECO:0000256" key="1">
    <source>
        <dbReference type="SAM" id="SignalP"/>
    </source>
</evidence>
<comment type="caution">
    <text evidence="2">The sequence shown here is derived from an EMBL/GenBank/DDBJ whole genome shotgun (WGS) entry which is preliminary data.</text>
</comment>
<name>A0A939FCD4_9ACTN</name>
<evidence type="ECO:0000313" key="3">
    <source>
        <dbReference type="Proteomes" id="UP000664167"/>
    </source>
</evidence>
<dbReference type="Proteomes" id="UP000664167">
    <property type="component" value="Unassembled WGS sequence"/>
</dbReference>
<feature type="chain" id="PRO_5039204190" description="Lipoprotein" evidence="1">
    <location>
        <begin position="21"/>
        <end position="118"/>
    </location>
</feature>
<sequence>MRLHITRPAFAGLYVLSALALTACGSAQNGGAFDSRIDSEQPHCRAHQSHSPGVAYTDPKQRNTLAVLTMLKYYTAKGTQPFCDGKPATRHDTAWNHLHADLTTSTTVRAPAGLHRHN</sequence>
<feature type="signal peptide" evidence="1">
    <location>
        <begin position="1"/>
        <end position="20"/>
    </location>
</feature>
<accession>A0A939FCD4</accession>
<dbReference type="RefSeq" id="WP_206967389.1">
    <property type="nucleotide sequence ID" value="NZ_BAAAJJ010000012.1"/>
</dbReference>
<dbReference type="PROSITE" id="PS51257">
    <property type="entry name" value="PROKAR_LIPOPROTEIN"/>
    <property type="match status" value="1"/>
</dbReference>
<organism evidence="2 3">
    <name type="scientific">Streptomyces beijiangensis</name>
    <dbReference type="NCBI Taxonomy" id="163361"/>
    <lineage>
        <taxon>Bacteria</taxon>
        <taxon>Bacillati</taxon>
        <taxon>Actinomycetota</taxon>
        <taxon>Actinomycetes</taxon>
        <taxon>Kitasatosporales</taxon>
        <taxon>Streptomycetaceae</taxon>
        <taxon>Streptomyces</taxon>
    </lineage>
</organism>
<proteinExistence type="predicted"/>
<dbReference type="EMBL" id="JAFLRJ010000348">
    <property type="protein sequence ID" value="MBO0516022.1"/>
    <property type="molecule type" value="Genomic_DNA"/>
</dbReference>